<organism evidence="1 2">
    <name type="scientific">Leucogyrophana mollusca</name>
    <dbReference type="NCBI Taxonomy" id="85980"/>
    <lineage>
        <taxon>Eukaryota</taxon>
        <taxon>Fungi</taxon>
        <taxon>Dikarya</taxon>
        <taxon>Basidiomycota</taxon>
        <taxon>Agaricomycotina</taxon>
        <taxon>Agaricomycetes</taxon>
        <taxon>Agaricomycetidae</taxon>
        <taxon>Boletales</taxon>
        <taxon>Boletales incertae sedis</taxon>
        <taxon>Leucogyrophana</taxon>
    </lineage>
</organism>
<gene>
    <name evidence="1" type="ORF">BV22DRAFT_1051197</name>
</gene>
<proteinExistence type="predicted"/>
<evidence type="ECO:0000313" key="2">
    <source>
        <dbReference type="Proteomes" id="UP000790709"/>
    </source>
</evidence>
<dbReference type="Proteomes" id="UP000790709">
    <property type="component" value="Unassembled WGS sequence"/>
</dbReference>
<protein>
    <submittedName>
        <fullName evidence="1">Uncharacterized protein</fullName>
    </submittedName>
</protein>
<evidence type="ECO:0000313" key="1">
    <source>
        <dbReference type="EMBL" id="KAH7919206.1"/>
    </source>
</evidence>
<keyword evidence="2" id="KW-1185">Reference proteome</keyword>
<sequence length="239" mass="26270">MTWMRGINSEAVVVVVERKSGLCGVEAGVHEARAFGSINGDQERNGTGGDERNLKKVGKKNKAVKSGQRKQINSQKRTLVYQILKCLGNLLYIVFFILLLLETVGTPELSPGPLRALSVEPLEVVGIEPSPDISVDSSPVSEFWIGICTGKPTGVPGPTRTRTRQNPYPQLGVRVRVWVSTRRRLNDTNPFQLGCLESDWNVSPSIGTLGDPVEHPESDWSTSLSFGMPGDRMVHFLFN</sequence>
<reference evidence="1" key="1">
    <citation type="journal article" date="2021" name="New Phytol.">
        <title>Evolutionary innovations through gain and loss of genes in the ectomycorrhizal Boletales.</title>
        <authorList>
            <person name="Wu G."/>
            <person name="Miyauchi S."/>
            <person name="Morin E."/>
            <person name="Kuo A."/>
            <person name="Drula E."/>
            <person name="Varga T."/>
            <person name="Kohler A."/>
            <person name="Feng B."/>
            <person name="Cao Y."/>
            <person name="Lipzen A."/>
            <person name="Daum C."/>
            <person name="Hundley H."/>
            <person name="Pangilinan J."/>
            <person name="Johnson J."/>
            <person name="Barry K."/>
            <person name="LaButti K."/>
            <person name="Ng V."/>
            <person name="Ahrendt S."/>
            <person name="Min B."/>
            <person name="Choi I.G."/>
            <person name="Park H."/>
            <person name="Plett J.M."/>
            <person name="Magnuson J."/>
            <person name="Spatafora J.W."/>
            <person name="Nagy L.G."/>
            <person name="Henrissat B."/>
            <person name="Grigoriev I.V."/>
            <person name="Yang Z.L."/>
            <person name="Xu J."/>
            <person name="Martin F.M."/>
        </authorList>
    </citation>
    <scope>NUCLEOTIDE SEQUENCE</scope>
    <source>
        <strain evidence="1">KUC20120723A-06</strain>
    </source>
</reference>
<accession>A0ACB8B049</accession>
<dbReference type="EMBL" id="MU266683">
    <property type="protein sequence ID" value="KAH7919206.1"/>
    <property type="molecule type" value="Genomic_DNA"/>
</dbReference>
<comment type="caution">
    <text evidence="1">The sequence shown here is derived from an EMBL/GenBank/DDBJ whole genome shotgun (WGS) entry which is preliminary data.</text>
</comment>
<name>A0ACB8B049_9AGAM</name>